<protein>
    <recommendedName>
        <fullName evidence="6">Saposin B-type domain-containing protein</fullName>
    </recommendedName>
</protein>
<organism evidence="7 8">
    <name type="scientific">Glycine soja</name>
    <name type="common">Wild soybean</name>
    <dbReference type="NCBI Taxonomy" id="3848"/>
    <lineage>
        <taxon>Eukaryota</taxon>
        <taxon>Viridiplantae</taxon>
        <taxon>Streptophyta</taxon>
        <taxon>Embryophyta</taxon>
        <taxon>Tracheophyta</taxon>
        <taxon>Spermatophyta</taxon>
        <taxon>Magnoliopsida</taxon>
        <taxon>eudicotyledons</taxon>
        <taxon>Gunneridae</taxon>
        <taxon>Pentapetalae</taxon>
        <taxon>rosids</taxon>
        <taxon>fabids</taxon>
        <taxon>Fabales</taxon>
        <taxon>Fabaceae</taxon>
        <taxon>Papilionoideae</taxon>
        <taxon>50 kb inversion clade</taxon>
        <taxon>NPAAA clade</taxon>
        <taxon>indigoferoid/millettioid clade</taxon>
        <taxon>Phaseoleae</taxon>
        <taxon>Glycine</taxon>
        <taxon>Glycine subgen. Soja</taxon>
    </lineage>
</organism>
<evidence type="ECO:0000256" key="1">
    <source>
        <dbReference type="ARBA" id="ARBA00022670"/>
    </source>
</evidence>
<feature type="domain" description="Saposin B-type" evidence="6">
    <location>
        <begin position="179"/>
        <end position="258"/>
    </location>
</feature>
<dbReference type="PROSITE" id="PS50015">
    <property type="entry name" value="SAP_B"/>
    <property type="match status" value="1"/>
</dbReference>
<dbReference type="SUPFAM" id="SSF47862">
    <property type="entry name" value="Saposin"/>
    <property type="match status" value="1"/>
</dbReference>
<dbReference type="Pfam" id="PF05184">
    <property type="entry name" value="SapB_1"/>
    <property type="match status" value="1"/>
</dbReference>
<dbReference type="InterPro" id="IPR051428">
    <property type="entry name" value="Sphingo_Act-Surfact_Prot"/>
</dbReference>
<evidence type="ECO:0000313" key="7">
    <source>
        <dbReference type="EMBL" id="RZB53019.1"/>
    </source>
</evidence>
<dbReference type="Pfam" id="PF03489">
    <property type="entry name" value="SapB_2"/>
    <property type="match status" value="2"/>
</dbReference>
<comment type="caution">
    <text evidence="7">The sequence shown here is derived from an EMBL/GenBank/DDBJ whole genome shotgun (WGS) entry which is preliminary data.</text>
</comment>
<dbReference type="PANTHER" id="PTHR11480">
    <property type="entry name" value="SAPOSIN-RELATED"/>
    <property type="match status" value="1"/>
</dbReference>
<evidence type="ECO:0000256" key="2">
    <source>
        <dbReference type="ARBA" id="ARBA00022750"/>
    </source>
</evidence>
<evidence type="ECO:0000313" key="8">
    <source>
        <dbReference type="Proteomes" id="UP000289340"/>
    </source>
</evidence>
<accession>A0A445FVU2</accession>
<evidence type="ECO:0000256" key="4">
    <source>
        <dbReference type="ARBA" id="ARBA00023157"/>
    </source>
</evidence>
<dbReference type="AlphaFoldDB" id="A0A445FVU2"/>
<dbReference type="Gene3D" id="1.10.225.10">
    <property type="entry name" value="Saposin-like"/>
    <property type="match status" value="2"/>
</dbReference>
<dbReference type="SMART" id="SM00741">
    <property type="entry name" value="SapB"/>
    <property type="match status" value="1"/>
</dbReference>
<dbReference type="InterPro" id="IPR008139">
    <property type="entry name" value="SaposinB_dom"/>
</dbReference>
<dbReference type="GO" id="GO:0006629">
    <property type="term" value="P:lipid metabolic process"/>
    <property type="evidence" value="ECO:0007669"/>
    <property type="project" value="InterPro"/>
</dbReference>
<gene>
    <name evidence="7" type="ORF">D0Y65_049181</name>
</gene>
<dbReference type="InterPro" id="IPR008138">
    <property type="entry name" value="SapB_2"/>
</dbReference>
<keyword evidence="8" id="KW-1185">Reference proteome</keyword>
<dbReference type="GO" id="GO:0006508">
    <property type="term" value="P:proteolysis"/>
    <property type="evidence" value="ECO:0007669"/>
    <property type="project" value="UniProtKB-KW"/>
</dbReference>
<keyword evidence="5" id="KW-0325">Glycoprotein</keyword>
<keyword evidence="2" id="KW-0064">Aspartyl protease</keyword>
<keyword evidence="3" id="KW-0865">Zymogen</keyword>
<dbReference type="InterPro" id="IPR011001">
    <property type="entry name" value="Saposin-like"/>
</dbReference>
<dbReference type="Proteomes" id="UP000289340">
    <property type="component" value="Chromosome 18"/>
</dbReference>
<evidence type="ECO:0000256" key="3">
    <source>
        <dbReference type="ARBA" id="ARBA00023145"/>
    </source>
</evidence>
<dbReference type="PANTHER" id="PTHR11480:SF80">
    <property type="entry name" value="SAPOSIN-RELATED"/>
    <property type="match status" value="1"/>
</dbReference>
<evidence type="ECO:0000256" key="5">
    <source>
        <dbReference type="ARBA" id="ARBA00023180"/>
    </source>
</evidence>
<name>A0A445FVU2_GLYSO</name>
<proteinExistence type="predicted"/>
<dbReference type="GO" id="GO:0004190">
    <property type="term" value="F:aspartic-type endopeptidase activity"/>
    <property type="evidence" value="ECO:0007669"/>
    <property type="project" value="UniProtKB-KW"/>
</dbReference>
<keyword evidence="2" id="KW-0378">Hydrolase</keyword>
<keyword evidence="1" id="KW-0645">Protease</keyword>
<sequence>MDSLEDSDYWDFLDYSFIDQAPPDFLWSNNNNRSSISFRTPGNNSACDPLCSPMNRDEGYETTMRDSCQATLKNQMSHLRIKDEELHKNGKLSKKNSKNNKTDIQLLPLQSRRIFDNPETLIDFFLFPDASCHLKKKCFVIGTMEGRMGLLFLLVLGGAWACDGRELANCDQLSKLSRKSDVCALCEEYTTNALDYLNENKTQLEIIDILHNTCYQLHSFKQKCITLVDYYAPLFFLEIATIQPGEFCLKVNLCQLITYISLQVQEDTSGFCEDTVSTLLAKLKDGDTKLQIIGTSLKVCNSVEKYAKVRKIWQIRPFSSIHLQSYEVSISTSILLTKLEIIMLGTLCKRMVFEYGPLVFDNAEKFLESTDICTAIYAMQIFNSGWPANLSFRFLWKQRSNRFVVYLLQKISIYITTH</sequence>
<dbReference type="EMBL" id="QZWG01000018">
    <property type="protein sequence ID" value="RZB53019.1"/>
    <property type="molecule type" value="Genomic_DNA"/>
</dbReference>
<keyword evidence="4" id="KW-1015">Disulfide bond</keyword>
<dbReference type="InterPro" id="IPR007856">
    <property type="entry name" value="SapB_1"/>
</dbReference>
<reference evidence="7 8" key="1">
    <citation type="submission" date="2018-09" db="EMBL/GenBank/DDBJ databases">
        <title>A high-quality reference genome of wild soybean provides a powerful tool to mine soybean genomes.</title>
        <authorList>
            <person name="Xie M."/>
            <person name="Chung C.Y.L."/>
            <person name="Li M.-W."/>
            <person name="Wong F.-L."/>
            <person name="Chan T.-F."/>
            <person name="Lam H.-M."/>
        </authorList>
    </citation>
    <scope>NUCLEOTIDE SEQUENCE [LARGE SCALE GENOMIC DNA]</scope>
    <source>
        <strain evidence="8">cv. W05</strain>
        <tissue evidence="7">Hypocotyl of etiolated seedlings</tissue>
    </source>
</reference>
<evidence type="ECO:0000259" key="6">
    <source>
        <dbReference type="PROSITE" id="PS50015"/>
    </source>
</evidence>